<evidence type="ECO:0000313" key="2">
    <source>
        <dbReference type="Proteomes" id="UP000026962"/>
    </source>
</evidence>
<dbReference type="Proteomes" id="UP000026962">
    <property type="component" value="Chromosome 11"/>
</dbReference>
<proteinExistence type="predicted"/>
<keyword evidence="2" id="KW-1185">Reference proteome</keyword>
<reference evidence="1" key="2">
    <citation type="submission" date="2018-05" db="EMBL/GenBank/DDBJ databases">
        <title>OpunRS2 (Oryza punctata Reference Sequence Version 2).</title>
        <authorList>
            <person name="Zhang J."/>
            <person name="Kudrna D."/>
            <person name="Lee S."/>
            <person name="Talag J."/>
            <person name="Welchert J."/>
            <person name="Wing R.A."/>
        </authorList>
    </citation>
    <scope>NUCLEOTIDE SEQUENCE [LARGE SCALE GENOMIC DNA]</scope>
</reference>
<protein>
    <submittedName>
        <fullName evidence="1">Uncharacterized protein</fullName>
    </submittedName>
</protein>
<organism evidence="1">
    <name type="scientific">Oryza punctata</name>
    <name type="common">Red rice</name>
    <dbReference type="NCBI Taxonomy" id="4537"/>
    <lineage>
        <taxon>Eukaryota</taxon>
        <taxon>Viridiplantae</taxon>
        <taxon>Streptophyta</taxon>
        <taxon>Embryophyta</taxon>
        <taxon>Tracheophyta</taxon>
        <taxon>Spermatophyta</taxon>
        <taxon>Magnoliopsida</taxon>
        <taxon>Liliopsida</taxon>
        <taxon>Poales</taxon>
        <taxon>Poaceae</taxon>
        <taxon>BOP clade</taxon>
        <taxon>Oryzoideae</taxon>
        <taxon>Oryzeae</taxon>
        <taxon>Oryzinae</taxon>
        <taxon>Oryza</taxon>
    </lineage>
</organism>
<name>A0A0E0MGK9_ORYPU</name>
<dbReference type="AlphaFoldDB" id="A0A0E0MGK9"/>
<dbReference type="EnsemblPlants" id="OPUNC11G14760.1">
    <property type="protein sequence ID" value="OPUNC11G14760.1"/>
    <property type="gene ID" value="OPUNC11G14760"/>
</dbReference>
<accession>A0A0E0MGK9</accession>
<reference evidence="1" key="1">
    <citation type="submission" date="2015-04" db="UniProtKB">
        <authorList>
            <consortium name="EnsemblPlants"/>
        </authorList>
    </citation>
    <scope>IDENTIFICATION</scope>
</reference>
<dbReference type="Gramene" id="OPUNC11G14760.1">
    <property type="protein sequence ID" value="OPUNC11G14760.1"/>
    <property type="gene ID" value="OPUNC11G14760"/>
</dbReference>
<evidence type="ECO:0000313" key="1">
    <source>
        <dbReference type="EnsemblPlants" id="OPUNC11G14760.1"/>
    </source>
</evidence>
<sequence length="121" mass="13140">MKDHCDLRCNLADDLDSSENPRITNPNVASCRCNVVSPDRCRPDLADLDCSHLGGFGDPVGLGPRLGGVLDTVIIALLKWRTSLMVMDTILFPSFSPTPVQVVAKVVIAMGRWGLPMGYSR</sequence>
<dbReference type="HOGENOM" id="CLU_2041825_0_0_1"/>